<feature type="signal peptide" evidence="1">
    <location>
        <begin position="1"/>
        <end position="24"/>
    </location>
</feature>
<dbReference type="eggNOG" id="ENOG5032WVV">
    <property type="taxonomic scope" value="Bacteria"/>
</dbReference>
<feature type="chain" id="PRO_5003685668" evidence="1">
    <location>
        <begin position="25"/>
        <end position="311"/>
    </location>
</feature>
<keyword evidence="3" id="KW-1185">Reference proteome</keyword>
<reference evidence="3" key="1">
    <citation type="submission" date="2012-06" db="EMBL/GenBank/DDBJ databases">
        <title>Complete sequence of Desulfitobacterium dehalogenans ATCC 51507.</title>
        <authorList>
            <person name="Lucas S."/>
            <person name="Han J."/>
            <person name="Lapidus A."/>
            <person name="Cheng J.-F."/>
            <person name="Goodwin L."/>
            <person name="Pitluck S."/>
            <person name="Peters L."/>
            <person name="Ovchinnikova G."/>
            <person name="Teshima H."/>
            <person name="Detter J.C."/>
            <person name="Han C."/>
            <person name="Tapia R."/>
            <person name="Land M."/>
            <person name="Hauser L."/>
            <person name="Kyrpides N."/>
            <person name="Ivanova N."/>
            <person name="Pagani I."/>
            <person name="Kruse T."/>
            <person name="de Vos W.M."/>
            <person name="Smidt H."/>
            <person name="Woyke T."/>
        </authorList>
    </citation>
    <scope>NUCLEOTIDE SEQUENCE [LARGE SCALE GENOMIC DNA]</scope>
    <source>
        <strain evidence="3">ATCC 51507 / DSM 9161 / JW/IU-DC1</strain>
    </source>
</reference>
<protein>
    <submittedName>
        <fullName evidence="2">Uncharacterized protein</fullName>
    </submittedName>
</protein>
<dbReference type="RefSeq" id="WP_014794716.1">
    <property type="nucleotide sequence ID" value="NC_018017.1"/>
</dbReference>
<reference evidence="2 3" key="2">
    <citation type="journal article" date="2015" name="J. Bacteriol.">
        <title>Genomic, proteomic, and biochemical analysis of the organohalide respiratory pathway in Desulfitobacterium dehalogenans.</title>
        <authorList>
            <person name="Kruse T."/>
            <person name="van de Pas B.A."/>
            <person name="Atteia A."/>
            <person name="Krab K."/>
            <person name="Hagen W.R."/>
            <person name="Goodwin L."/>
            <person name="Chain P."/>
            <person name="Boeren S."/>
            <person name="Maphosa F."/>
            <person name="Schraa G."/>
            <person name="de Vos W.M."/>
            <person name="van der Oost J."/>
            <person name="Smidt H."/>
            <person name="Stams A.J."/>
        </authorList>
    </citation>
    <scope>NUCLEOTIDE SEQUENCE [LARGE SCALE GENOMIC DNA]</scope>
    <source>
        <strain evidence="3">ATCC 51507 / DSM 9161 / JW/IU-DC1</strain>
    </source>
</reference>
<keyword evidence="1" id="KW-0732">Signal</keyword>
<organism evidence="2 3">
    <name type="scientific">Desulfitobacterium dehalogenans (strain ATCC 51507 / DSM 9161 / JW/IU-DC1)</name>
    <dbReference type="NCBI Taxonomy" id="756499"/>
    <lineage>
        <taxon>Bacteria</taxon>
        <taxon>Bacillati</taxon>
        <taxon>Bacillota</taxon>
        <taxon>Clostridia</taxon>
        <taxon>Eubacteriales</taxon>
        <taxon>Desulfitobacteriaceae</taxon>
        <taxon>Desulfitobacterium</taxon>
    </lineage>
</organism>
<dbReference type="OrthoDB" id="2088160at2"/>
<evidence type="ECO:0000256" key="1">
    <source>
        <dbReference type="SAM" id="SignalP"/>
    </source>
</evidence>
<dbReference type="KEGG" id="ddh:Desde_2934"/>
<evidence type="ECO:0000313" key="2">
    <source>
        <dbReference type="EMBL" id="AFM01236.1"/>
    </source>
</evidence>
<dbReference type="EMBL" id="CP003348">
    <property type="protein sequence ID" value="AFM01236.1"/>
    <property type="molecule type" value="Genomic_DNA"/>
</dbReference>
<gene>
    <name evidence="2" type="ordered locus">Desde_2934</name>
</gene>
<dbReference type="Proteomes" id="UP000006053">
    <property type="component" value="Chromosome"/>
</dbReference>
<name>I4ABA1_DESDJ</name>
<proteinExistence type="predicted"/>
<accession>I4ABA1</accession>
<dbReference type="HOGENOM" id="CLU_905214_0_0_9"/>
<sequence length="311" mass="34156" precursor="true">MFKKLLSSVLSLVLILTMGTTVLATEISSSELNTNSLDEKITNSQPYTFTVNEYDVYVSTRNKTNEQLLKEGYETETIKAIKSNLIEETLLKYSKMPTEELIEKYGYTKEQAQIIKNYDGSPIEKSPELRAILATMTCTVEGISATVGTLSIKFSWDWSNCPILSGPAIKDIVGIRWQGTDTAGQPINLALEFSSCTLHHYNYTGTTYQFSTTASVATDNPYGHAYSKFPMSINGSSSDYVKKGALIVTVSRTGTNHIKEAAFVFGYGHTILSLEPSLSLPVAFGIGFSAGVEKMVEKAVRMTNTGNIISY</sequence>
<dbReference type="AlphaFoldDB" id="I4ABA1"/>
<evidence type="ECO:0000313" key="3">
    <source>
        <dbReference type="Proteomes" id="UP000006053"/>
    </source>
</evidence>